<name>Q6IG66_DROME</name>
<sequence>MTYKKTLKIFSMSDFNGSFGGGPTADQPITSRSPGREMADALMQMTGTGQRNYWCRYNNKTPLGTPSDWQWIAGSASFMMPPDLPDRLGMAILYKSTICDVITGLILAISDLTKTTAHLDRRSLCSSSISISVSISIPSPSGPCAGHWRGVSCCELIVFDADCGHSLAVRLSSLPDLQLEAPDRSSGFPAPMAD</sequence>
<dbReference type="EMBL" id="BK003900">
    <property type="protein sequence ID" value="DAA02598.1"/>
    <property type="molecule type" value="Genomic_DNA"/>
</dbReference>
<reference evidence="1" key="1">
    <citation type="journal article" date="2003" name="Genome Biol.">
        <title>An integrated gene annotation and transcriptional profiling approach towards the full gene content of the Drosophila genome.</title>
        <authorList>
            <person name="Hild M."/>
            <person name="Beckmann B."/>
            <person name="Haas S.A."/>
            <person name="Koch B."/>
            <person name="Solovyev V."/>
            <person name="Busold C."/>
            <person name="Fellenberg K."/>
            <person name="Boutros M."/>
            <person name="Vingron M."/>
            <person name="Sauer F."/>
            <person name="Hoheisel J.D."/>
            <person name="Paro R."/>
        </authorList>
    </citation>
    <scope>NUCLEOTIDE SEQUENCE</scope>
</reference>
<organism evidence="1">
    <name type="scientific">Drosophila melanogaster</name>
    <name type="common">Fruit fly</name>
    <dbReference type="NCBI Taxonomy" id="7227"/>
    <lineage>
        <taxon>Eukaryota</taxon>
        <taxon>Metazoa</taxon>
        <taxon>Ecdysozoa</taxon>
        <taxon>Arthropoda</taxon>
        <taxon>Hexapoda</taxon>
        <taxon>Insecta</taxon>
        <taxon>Pterygota</taxon>
        <taxon>Neoptera</taxon>
        <taxon>Endopterygota</taxon>
        <taxon>Diptera</taxon>
        <taxon>Brachycera</taxon>
        <taxon>Muscomorpha</taxon>
        <taxon>Ephydroidea</taxon>
        <taxon>Drosophilidae</taxon>
        <taxon>Drosophila</taxon>
        <taxon>Sophophora</taxon>
    </lineage>
</organism>
<protein>
    <submittedName>
        <fullName evidence="1">HDC07113</fullName>
    </submittedName>
</protein>
<gene>
    <name evidence="1" type="ORF">HDC07113</name>
</gene>
<dbReference type="AlphaFoldDB" id="Q6IG66"/>
<evidence type="ECO:0000313" key="1">
    <source>
        <dbReference type="EMBL" id="DAA02598.1"/>
    </source>
</evidence>
<accession>Q6IG66</accession>
<proteinExistence type="predicted"/>